<reference evidence="2 3" key="1">
    <citation type="journal article" date="2019" name="Int. J. Syst. Evol. Microbiol.">
        <title>The Global Catalogue of Microorganisms (GCM) 10K type strain sequencing project: providing services to taxonomists for standard genome sequencing and annotation.</title>
        <authorList>
            <consortium name="The Broad Institute Genomics Platform"/>
            <consortium name="The Broad Institute Genome Sequencing Center for Infectious Disease"/>
            <person name="Wu L."/>
            <person name="Ma J."/>
        </authorList>
    </citation>
    <scope>NUCLEOTIDE SEQUENCE [LARGE SCALE GENOMIC DNA]</scope>
    <source>
        <strain evidence="2 3">CGMCC 1.10593</strain>
    </source>
</reference>
<dbReference type="InterPro" id="IPR043899">
    <property type="entry name" value="DUF5789"/>
</dbReference>
<evidence type="ECO:0000313" key="2">
    <source>
        <dbReference type="EMBL" id="MFD1641324.1"/>
    </source>
</evidence>
<dbReference type="RefSeq" id="WP_256395025.1">
    <property type="nucleotide sequence ID" value="NZ_JANHDJ010000001.1"/>
</dbReference>
<feature type="compositionally biased region" description="Acidic residues" evidence="1">
    <location>
        <begin position="1"/>
        <end position="10"/>
    </location>
</feature>
<dbReference type="AlphaFoldDB" id="A0ABD6D7P2"/>
<comment type="caution">
    <text evidence="2">The sequence shown here is derived from an EMBL/GenBank/DDBJ whole genome shotgun (WGS) entry which is preliminary data.</text>
</comment>
<feature type="compositionally biased region" description="Basic and acidic residues" evidence="1">
    <location>
        <begin position="18"/>
        <end position="31"/>
    </location>
</feature>
<feature type="compositionally biased region" description="Basic and acidic residues" evidence="1">
    <location>
        <begin position="106"/>
        <end position="123"/>
    </location>
</feature>
<proteinExistence type="predicted"/>
<dbReference type="EMBL" id="JBHUDM010000001">
    <property type="protein sequence ID" value="MFD1641324.1"/>
    <property type="molecule type" value="Genomic_DNA"/>
</dbReference>
<dbReference type="Proteomes" id="UP001597052">
    <property type="component" value="Unassembled WGS sequence"/>
</dbReference>
<feature type="region of interest" description="Disordered" evidence="1">
    <location>
        <begin position="1"/>
        <end position="46"/>
    </location>
</feature>
<dbReference type="Pfam" id="PF19102">
    <property type="entry name" value="DUF5789"/>
    <property type="match status" value="1"/>
</dbReference>
<evidence type="ECO:0000313" key="3">
    <source>
        <dbReference type="Proteomes" id="UP001597052"/>
    </source>
</evidence>
<name>A0ABD6D7P2_9EURY</name>
<evidence type="ECO:0000256" key="1">
    <source>
        <dbReference type="SAM" id="MobiDB-lite"/>
    </source>
</evidence>
<protein>
    <recommendedName>
        <fullName evidence="4">DUF2795 domain-containing protein</fullName>
    </recommendedName>
</protein>
<organism evidence="2 3">
    <name type="scientific">Halohasta litorea</name>
    <dbReference type="NCBI Taxonomy" id="869891"/>
    <lineage>
        <taxon>Archaea</taxon>
        <taxon>Methanobacteriati</taxon>
        <taxon>Methanobacteriota</taxon>
        <taxon>Stenosarchaea group</taxon>
        <taxon>Halobacteria</taxon>
        <taxon>Halobacteriales</taxon>
        <taxon>Haloferacaceae</taxon>
        <taxon>Halohasta</taxon>
    </lineage>
</organism>
<accession>A0ABD6D7P2</accession>
<sequence length="149" mass="16400">MPDESDDTIVADETVTDAARDRQSERADHVTEMIGDEAAGLLEDRTYPTTSEELADEYAIEAIDLPNETESLGSVFDRLPDEEYASAAEAQQAAARAVADGPAVTDTERTADLYEDESTRREPDDAEADDSPQMEPTFEEDELDDESDF</sequence>
<feature type="compositionally biased region" description="Acidic residues" evidence="1">
    <location>
        <begin position="124"/>
        <end position="149"/>
    </location>
</feature>
<gene>
    <name evidence="2" type="ORF">ACFSBW_05470</name>
</gene>
<feature type="region of interest" description="Disordered" evidence="1">
    <location>
        <begin position="86"/>
        <end position="149"/>
    </location>
</feature>
<feature type="compositionally biased region" description="Low complexity" evidence="1">
    <location>
        <begin position="86"/>
        <end position="103"/>
    </location>
</feature>
<evidence type="ECO:0008006" key="4">
    <source>
        <dbReference type="Google" id="ProtNLM"/>
    </source>
</evidence>
<keyword evidence="3" id="KW-1185">Reference proteome</keyword>